<feature type="transmembrane region" description="Helical" evidence="1">
    <location>
        <begin position="505"/>
        <end position="524"/>
    </location>
</feature>
<feature type="transmembrane region" description="Helical" evidence="1">
    <location>
        <begin position="366"/>
        <end position="387"/>
    </location>
</feature>
<gene>
    <name evidence="2" type="ORF">Ssi02_12420</name>
</gene>
<feature type="transmembrane region" description="Helical" evidence="1">
    <location>
        <begin position="45"/>
        <end position="63"/>
    </location>
</feature>
<dbReference type="EMBL" id="BOOW01000007">
    <property type="protein sequence ID" value="GII91011.1"/>
    <property type="molecule type" value="Genomic_DNA"/>
</dbReference>
<feature type="transmembrane region" description="Helical" evidence="1">
    <location>
        <begin position="536"/>
        <end position="554"/>
    </location>
</feature>
<dbReference type="Proteomes" id="UP000606172">
    <property type="component" value="Unassembled WGS sequence"/>
</dbReference>
<feature type="transmembrane region" description="Helical" evidence="1">
    <location>
        <begin position="230"/>
        <end position="248"/>
    </location>
</feature>
<feature type="transmembrane region" description="Helical" evidence="1">
    <location>
        <begin position="168"/>
        <end position="190"/>
    </location>
</feature>
<name>A0A919RBR1_9ACTN</name>
<sequence length="721" mass="75474">MRVDLARWPSAGRVLAAITVLPALLLASWLIAGVPLLLSGWFRPLPAIVLAAVVLAALCALTLRRLPEVIEASAWQTAGVAGVAAASAVFNGLLHSEVLVVRRDPATYAQYAIWLAEHGSLPIPGQMAAFGGGDLALWFASPGFFLVGSDIVPQFMPGAPLIYALGHWLGGAAGMLLVPAVLGAFAVLTVAGVVARLAGAAWAPLAGLVFGVALPILYTSRATFSEIPSLVLLFGGVVLLLDAHARAVGHGTLRPGRAALARPVGAASARAAAVVAGLVFGLALVVRIDGLRDLMPVLAFAGLLIALGRIARRAPSTGAPAPLALWVGWPGLGIPLLAGLLAGMALGGSTGYLLSEPYLRNLSASLVPLLGICAAVVVLTVAGAWAGPRLHTWIGAAGARWPGLARRLPAVGAGVVVLVTAGFAVRPWVSTVRRFAVTQDDQFNSAFIAQAQRDNGLPIDSTRLYYEDSLYWVIWYVGVPVVVLATLAGALLVRRMLRGGEAAWLLPLAIIGWTTVATLLRPGITPDHPWAARRLVPIVIPGLVILAVWGLGWVKDKARRMGYGGRAQAAVAGVGAVLLLVPPAVTSIGTAFTPVERGERAAVEAMCRKIPADASVLMVERVTGDRFAQVVRGMCGVPVARARSERDTAPPEEVRRVVDRIRGAGRRPVLLAADADQLTPYGTAFKALSLHARQDERSLVEPPNGTWSFSMNVWMVVLDRS</sequence>
<dbReference type="RefSeq" id="WP_204021920.1">
    <property type="nucleotide sequence ID" value="NZ_BOOW01000007.1"/>
</dbReference>
<reference evidence="2" key="1">
    <citation type="submission" date="2021-01" db="EMBL/GenBank/DDBJ databases">
        <title>Whole genome shotgun sequence of Sinosporangium siamense NBRC 109515.</title>
        <authorList>
            <person name="Komaki H."/>
            <person name="Tamura T."/>
        </authorList>
    </citation>
    <scope>NUCLEOTIDE SEQUENCE</scope>
    <source>
        <strain evidence="2">NBRC 109515</strain>
    </source>
</reference>
<feature type="transmembrane region" description="Helical" evidence="1">
    <location>
        <begin position="269"/>
        <end position="288"/>
    </location>
</feature>
<accession>A0A919RBR1</accession>
<evidence type="ECO:0000313" key="2">
    <source>
        <dbReference type="EMBL" id="GII91011.1"/>
    </source>
</evidence>
<comment type="caution">
    <text evidence="2">The sequence shown here is derived from an EMBL/GenBank/DDBJ whole genome shotgun (WGS) entry which is preliminary data.</text>
</comment>
<evidence type="ECO:0000313" key="3">
    <source>
        <dbReference type="Proteomes" id="UP000606172"/>
    </source>
</evidence>
<evidence type="ECO:0000256" key="1">
    <source>
        <dbReference type="SAM" id="Phobius"/>
    </source>
</evidence>
<feature type="transmembrane region" description="Helical" evidence="1">
    <location>
        <begin position="14"/>
        <end position="38"/>
    </location>
</feature>
<feature type="transmembrane region" description="Helical" evidence="1">
    <location>
        <begin position="294"/>
        <end position="311"/>
    </location>
</feature>
<feature type="transmembrane region" description="Helical" evidence="1">
    <location>
        <begin position="566"/>
        <end position="585"/>
    </location>
</feature>
<keyword evidence="3" id="KW-1185">Reference proteome</keyword>
<feature type="transmembrane region" description="Helical" evidence="1">
    <location>
        <begin position="408"/>
        <end position="429"/>
    </location>
</feature>
<keyword evidence="1" id="KW-1133">Transmembrane helix</keyword>
<organism evidence="2 3">
    <name type="scientific">Sinosporangium siamense</name>
    <dbReference type="NCBI Taxonomy" id="1367973"/>
    <lineage>
        <taxon>Bacteria</taxon>
        <taxon>Bacillati</taxon>
        <taxon>Actinomycetota</taxon>
        <taxon>Actinomycetes</taxon>
        <taxon>Streptosporangiales</taxon>
        <taxon>Streptosporangiaceae</taxon>
        <taxon>Sinosporangium</taxon>
    </lineage>
</organism>
<feature type="transmembrane region" description="Helical" evidence="1">
    <location>
        <begin position="197"/>
        <end position="218"/>
    </location>
</feature>
<keyword evidence="1" id="KW-0812">Transmembrane</keyword>
<feature type="transmembrane region" description="Helical" evidence="1">
    <location>
        <begin position="135"/>
        <end position="156"/>
    </location>
</feature>
<feature type="transmembrane region" description="Helical" evidence="1">
    <location>
        <begin position="470"/>
        <end position="493"/>
    </location>
</feature>
<feature type="transmembrane region" description="Helical" evidence="1">
    <location>
        <begin position="323"/>
        <end position="346"/>
    </location>
</feature>
<dbReference type="AlphaFoldDB" id="A0A919RBR1"/>
<protein>
    <submittedName>
        <fullName evidence="2">Uncharacterized protein</fullName>
    </submittedName>
</protein>
<keyword evidence="1" id="KW-0472">Membrane</keyword>
<proteinExistence type="predicted"/>